<organism evidence="1 2">
    <name type="scientific">Bifidobacterium breve DSM 20213 = JCM 1192</name>
    <dbReference type="NCBI Taxonomy" id="518634"/>
    <lineage>
        <taxon>Bacteria</taxon>
        <taxon>Bacillati</taxon>
        <taxon>Actinomycetota</taxon>
        <taxon>Actinomycetes</taxon>
        <taxon>Bifidobacteriales</taxon>
        <taxon>Bifidobacteriaceae</taxon>
        <taxon>Bifidobacterium</taxon>
    </lineage>
</organism>
<name>D4BLR3_BIFBR</name>
<proteinExistence type="predicted"/>
<dbReference type="HOGENOM" id="CLU_3132813_0_0_11"/>
<dbReference type="EMBL" id="ACCG02000002">
    <property type="protein sequence ID" value="EFE90251.1"/>
    <property type="molecule type" value="Genomic_DNA"/>
</dbReference>
<accession>D4BLR3</accession>
<evidence type="ECO:0000313" key="2">
    <source>
        <dbReference type="Proteomes" id="UP000003191"/>
    </source>
</evidence>
<comment type="caution">
    <text evidence="1">The sequence shown here is derived from an EMBL/GenBank/DDBJ whole genome shotgun (WGS) entry which is preliminary data.</text>
</comment>
<gene>
    <name evidence="1" type="ORF">BIFBRE_03000</name>
</gene>
<keyword evidence="2" id="KW-1185">Reference proteome</keyword>
<reference evidence="1 2" key="1">
    <citation type="submission" date="2010-02" db="EMBL/GenBank/DDBJ databases">
        <authorList>
            <person name="Weinstock G."/>
            <person name="Sodergren E."/>
            <person name="Clifton S."/>
            <person name="Fulton L."/>
            <person name="Fulton B."/>
            <person name="Courtney L."/>
            <person name="Fronick C."/>
            <person name="Harrison M."/>
            <person name="Strong C."/>
            <person name="Farmer C."/>
            <person name="Delahaunty K."/>
            <person name="Markovic C."/>
            <person name="Hall O."/>
            <person name="Minx P."/>
            <person name="Tomlinson C."/>
            <person name="Mitreva M."/>
            <person name="Nelson J."/>
            <person name="Hou S."/>
            <person name="Wollam A."/>
            <person name="Pepin K.H."/>
            <person name="Johnson M."/>
            <person name="Bhonagiri V."/>
            <person name="Zhang X."/>
            <person name="Suruliraj S."/>
            <person name="Warren W."/>
            <person name="Chinwalla A."/>
            <person name="Mardis E.R."/>
            <person name="Wilson R.K."/>
        </authorList>
    </citation>
    <scope>NUCLEOTIDE SEQUENCE [LARGE SCALE GENOMIC DNA]</scope>
    <source>
        <strain evidence="1 2">DSM 20213</strain>
    </source>
</reference>
<protein>
    <submittedName>
        <fullName evidence="1">Uncharacterized protein</fullName>
    </submittedName>
</protein>
<dbReference type="AlphaFoldDB" id="D4BLR3"/>
<evidence type="ECO:0000313" key="1">
    <source>
        <dbReference type="EMBL" id="EFE90251.1"/>
    </source>
</evidence>
<sequence>MQNACYAKNQRCSAMLQTSNISRANHDNASVCIIRFPIELKTCASESSD</sequence>
<dbReference type="Proteomes" id="UP000003191">
    <property type="component" value="Unassembled WGS sequence"/>
</dbReference>